<comment type="caution">
    <text evidence="3">The sequence shown here is derived from an EMBL/GenBank/DDBJ whole genome shotgun (WGS) entry which is preliminary data.</text>
</comment>
<feature type="compositionally biased region" description="Low complexity" evidence="1">
    <location>
        <begin position="114"/>
        <end position="129"/>
    </location>
</feature>
<gene>
    <name evidence="3" type="ORF">NE237_012146</name>
</gene>
<dbReference type="AlphaFoldDB" id="A0A9Q0GWZ2"/>
<keyword evidence="4" id="KW-1185">Reference proteome</keyword>
<protein>
    <submittedName>
        <fullName evidence="3">Uncharacterized protein</fullName>
    </submittedName>
</protein>
<reference evidence="3" key="1">
    <citation type="journal article" date="2023" name="Plant J.">
        <title>The genome of the king protea, Protea cynaroides.</title>
        <authorList>
            <person name="Chang J."/>
            <person name="Duong T.A."/>
            <person name="Schoeman C."/>
            <person name="Ma X."/>
            <person name="Roodt D."/>
            <person name="Barker N."/>
            <person name="Li Z."/>
            <person name="Van de Peer Y."/>
            <person name="Mizrachi E."/>
        </authorList>
    </citation>
    <scope>NUCLEOTIDE SEQUENCE</scope>
    <source>
        <tissue evidence="3">Young leaves</tissue>
    </source>
</reference>
<accession>A0A9Q0GWZ2</accession>
<evidence type="ECO:0000256" key="2">
    <source>
        <dbReference type="SAM" id="Phobius"/>
    </source>
</evidence>
<sequence>MEGRKRPLASIDSQTSMRTRRALPLLFVFFRRFSFSRNTSLDHHSSSFIPVLLLPLILSTLILSLRSRRRQTLLTKNLNLQPSFLFQFLSQFFSLSNPSANSPAISHIPTHPNQKPLTQSPSLSLSTLKSSGASPFEQLTQALYDRTDPFKKSERICFRLGGGRASERGSERAGEKGG</sequence>
<evidence type="ECO:0000313" key="3">
    <source>
        <dbReference type="EMBL" id="KAJ4955363.1"/>
    </source>
</evidence>
<feature type="region of interest" description="Disordered" evidence="1">
    <location>
        <begin position="104"/>
        <end position="129"/>
    </location>
</feature>
<keyword evidence="2" id="KW-0812">Transmembrane</keyword>
<name>A0A9Q0GWZ2_9MAGN</name>
<evidence type="ECO:0000256" key="1">
    <source>
        <dbReference type="SAM" id="MobiDB-lite"/>
    </source>
</evidence>
<organism evidence="3 4">
    <name type="scientific">Protea cynaroides</name>
    <dbReference type="NCBI Taxonomy" id="273540"/>
    <lineage>
        <taxon>Eukaryota</taxon>
        <taxon>Viridiplantae</taxon>
        <taxon>Streptophyta</taxon>
        <taxon>Embryophyta</taxon>
        <taxon>Tracheophyta</taxon>
        <taxon>Spermatophyta</taxon>
        <taxon>Magnoliopsida</taxon>
        <taxon>Proteales</taxon>
        <taxon>Proteaceae</taxon>
        <taxon>Protea</taxon>
    </lineage>
</organism>
<feature type="transmembrane region" description="Helical" evidence="2">
    <location>
        <begin position="46"/>
        <end position="65"/>
    </location>
</feature>
<proteinExistence type="predicted"/>
<evidence type="ECO:0000313" key="4">
    <source>
        <dbReference type="Proteomes" id="UP001141806"/>
    </source>
</evidence>
<keyword evidence="2" id="KW-0472">Membrane</keyword>
<keyword evidence="2" id="KW-1133">Transmembrane helix</keyword>
<dbReference type="EMBL" id="JAMYWD010000011">
    <property type="protein sequence ID" value="KAJ4955363.1"/>
    <property type="molecule type" value="Genomic_DNA"/>
</dbReference>
<dbReference type="Proteomes" id="UP001141806">
    <property type="component" value="Unassembled WGS sequence"/>
</dbReference>